<dbReference type="Proteomes" id="UP000186400">
    <property type="component" value="Unassembled WGS sequence"/>
</dbReference>
<protein>
    <submittedName>
        <fullName evidence="1">Uncharacterized protein</fullName>
    </submittedName>
</protein>
<organism evidence="1 2">
    <name type="scientific">Alkalispirochaeta americana</name>
    <dbReference type="NCBI Taxonomy" id="159291"/>
    <lineage>
        <taxon>Bacteria</taxon>
        <taxon>Pseudomonadati</taxon>
        <taxon>Spirochaetota</taxon>
        <taxon>Spirochaetia</taxon>
        <taxon>Spirochaetales</taxon>
        <taxon>Spirochaetaceae</taxon>
        <taxon>Alkalispirochaeta</taxon>
    </lineage>
</organism>
<reference evidence="1 2" key="1">
    <citation type="submission" date="2017-01" db="EMBL/GenBank/DDBJ databases">
        <authorList>
            <person name="Mah S.A."/>
            <person name="Swanson W.J."/>
            <person name="Moy G.W."/>
            <person name="Vacquier V.D."/>
        </authorList>
    </citation>
    <scope>NUCLEOTIDE SEQUENCE [LARGE SCALE GENOMIC DNA]</scope>
    <source>
        <strain evidence="1 2">ASpG1</strain>
    </source>
</reference>
<sequence>MLVGIPNPGKRGDDQQTALNPAVAIDRPRWVVWSAACCIRTDKMCAL</sequence>
<proteinExistence type="predicted"/>
<evidence type="ECO:0000313" key="1">
    <source>
        <dbReference type="EMBL" id="SIR13778.1"/>
    </source>
</evidence>
<accession>A0A1N6YGV5</accession>
<dbReference type="EMBL" id="FTMS01000055">
    <property type="protein sequence ID" value="SIR13778.1"/>
    <property type="molecule type" value="Genomic_DNA"/>
</dbReference>
<keyword evidence="2" id="KW-1185">Reference proteome</keyword>
<evidence type="ECO:0000313" key="2">
    <source>
        <dbReference type="Proteomes" id="UP000186400"/>
    </source>
</evidence>
<dbReference type="AlphaFoldDB" id="A0A1N6YGV5"/>
<gene>
    <name evidence="1" type="ORF">SAMN05920897_1551</name>
</gene>
<name>A0A1N6YGV5_9SPIO</name>